<dbReference type="PANTHER" id="PTHR43699:SF1">
    <property type="entry name" value="3-DEHYDROQUINATE DEHYDRATASE"/>
    <property type="match status" value="1"/>
</dbReference>
<reference evidence="7" key="1">
    <citation type="submission" date="2021-02" db="EMBL/GenBank/DDBJ databases">
        <authorList>
            <person name="Dougan E. K."/>
            <person name="Rhodes N."/>
            <person name="Thang M."/>
            <person name="Chan C."/>
        </authorList>
    </citation>
    <scope>NUCLEOTIDE SEQUENCE</scope>
</reference>
<name>A0A813H8N1_POLGL</name>
<dbReference type="EC" id="4.2.1.10" evidence="2"/>
<dbReference type="AlphaFoldDB" id="A0A813H8N1"/>
<protein>
    <recommendedName>
        <fullName evidence="2">3-dehydroquinate dehydratase</fullName>
        <ecNumber evidence="2">4.2.1.10</ecNumber>
    </recommendedName>
</protein>
<dbReference type="SUPFAM" id="SSF52540">
    <property type="entry name" value="P-loop containing nucleoside triphosphate hydrolases"/>
    <property type="match status" value="1"/>
</dbReference>
<dbReference type="GO" id="GO:0003855">
    <property type="term" value="F:3-dehydroquinate dehydratase activity"/>
    <property type="evidence" value="ECO:0007669"/>
    <property type="project" value="UniProtKB-EC"/>
</dbReference>
<dbReference type="CDD" id="cd00502">
    <property type="entry name" value="DHQase_I"/>
    <property type="match status" value="1"/>
</dbReference>
<dbReference type="InterPro" id="IPR031322">
    <property type="entry name" value="Shikimate/glucono_kinase"/>
</dbReference>
<dbReference type="InterPro" id="IPR001478">
    <property type="entry name" value="PDZ"/>
</dbReference>
<dbReference type="InterPro" id="IPR027417">
    <property type="entry name" value="P-loop_NTPase"/>
</dbReference>
<evidence type="ECO:0000256" key="4">
    <source>
        <dbReference type="ARBA" id="ARBA00023270"/>
    </source>
</evidence>
<organism evidence="7 8">
    <name type="scientific">Polarella glacialis</name>
    <name type="common">Dinoflagellate</name>
    <dbReference type="NCBI Taxonomy" id="89957"/>
    <lineage>
        <taxon>Eukaryota</taxon>
        <taxon>Sar</taxon>
        <taxon>Alveolata</taxon>
        <taxon>Dinophyceae</taxon>
        <taxon>Suessiales</taxon>
        <taxon>Suessiaceae</taxon>
        <taxon>Polarella</taxon>
    </lineage>
</organism>
<evidence type="ECO:0000313" key="8">
    <source>
        <dbReference type="Proteomes" id="UP000654075"/>
    </source>
</evidence>
<evidence type="ECO:0000256" key="5">
    <source>
        <dbReference type="SAM" id="MobiDB-lite"/>
    </source>
</evidence>
<dbReference type="Gene3D" id="3.40.50.720">
    <property type="entry name" value="NAD(P)-binding Rossmann-like Domain"/>
    <property type="match status" value="1"/>
</dbReference>
<keyword evidence="8" id="KW-1185">Reference proteome</keyword>
<comment type="catalytic activity">
    <reaction evidence="1">
        <text>3-dehydroquinate = 3-dehydroshikimate + H2O</text>
        <dbReference type="Rhea" id="RHEA:21096"/>
        <dbReference type="ChEBI" id="CHEBI:15377"/>
        <dbReference type="ChEBI" id="CHEBI:16630"/>
        <dbReference type="ChEBI" id="CHEBI:32364"/>
        <dbReference type="EC" id="4.2.1.10"/>
    </reaction>
</comment>
<dbReference type="CDD" id="cd00464">
    <property type="entry name" value="SK"/>
    <property type="match status" value="1"/>
</dbReference>
<dbReference type="InterPro" id="IPR013785">
    <property type="entry name" value="Aldolase_TIM"/>
</dbReference>
<feature type="domain" description="PDZ" evidence="6">
    <location>
        <begin position="607"/>
        <end position="667"/>
    </location>
</feature>
<keyword evidence="4" id="KW-0704">Schiff base</keyword>
<evidence type="ECO:0000256" key="3">
    <source>
        <dbReference type="ARBA" id="ARBA00023239"/>
    </source>
</evidence>
<dbReference type="Gene3D" id="3.20.20.70">
    <property type="entry name" value="Aldolase class I"/>
    <property type="match status" value="1"/>
</dbReference>
<accession>A0A813H8N1</accession>
<dbReference type="Proteomes" id="UP000654075">
    <property type="component" value="Unassembled WGS sequence"/>
</dbReference>
<evidence type="ECO:0000259" key="6">
    <source>
        <dbReference type="PROSITE" id="PS50106"/>
    </source>
</evidence>
<dbReference type="GO" id="GO:0046279">
    <property type="term" value="P:3,4-dihydroxybenzoate biosynthetic process"/>
    <property type="evidence" value="ECO:0007669"/>
    <property type="project" value="TreeGrafter"/>
</dbReference>
<evidence type="ECO:0000256" key="2">
    <source>
        <dbReference type="ARBA" id="ARBA00012060"/>
    </source>
</evidence>
<dbReference type="PROSITE" id="PS50106">
    <property type="entry name" value="PDZ"/>
    <property type="match status" value="1"/>
</dbReference>
<dbReference type="HAMAP" id="MF_00109">
    <property type="entry name" value="Shikimate_kinase"/>
    <property type="match status" value="1"/>
</dbReference>
<proteinExistence type="inferred from homology"/>
<gene>
    <name evidence="7" type="ORF">PGLA1383_LOCUS50082</name>
</gene>
<dbReference type="OMA" id="SARATIY"/>
<feature type="region of interest" description="Disordered" evidence="5">
    <location>
        <begin position="123"/>
        <end position="147"/>
    </location>
</feature>
<dbReference type="OrthoDB" id="197068at2759"/>
<comment type="caution">
    <text evidence="7">The sequence shown here is derived from an EMBL/GenBank/DDBJ whole genome shotgun (WGS) entry which is preliminary data.</text>
</comment>
<dbReference type="EMBL" id="CAJNNV010031011">
    <property type="protein sequence ID" value="CAE8634432.1"/>
    <property type="molecule type" value="Genomic_DNA"/>
</dbReference>
<dbReference type="Gene3D" id="3.40.50.300">
    <property type="entry name" value="P-loop containing nucleotide triphosphate hydrolases"/>
    <property type="match status" value="1"/>
</dbReference>
<dbReference type="Pfam" id="PF01487">
    <property type="entry name" value="DHquinase_I"/>
    <property type="match status" value="1"/>
</dbReference>
<dbReference type="InterPro" id="IPR036034">
    <property type="entry name" value="PDZ_sf"/>
</dbReference>
<dbReference type="SUPFAM" id="SSF50156">
    <property type="entry name" value="PDZ domain-like"/>
    <property type="match status" value="1"/>
</dbReference>
<dbReference type="PRINTS" id="PR01100">
    <property type="entry name" value="SHIKIMTKNASE"/>
</dbReference>
<evidence type="ECO:0000256" key="1">
    <source>
        <dbReference type="ARBA" id="ARBA00001864"/>
    </source>
</evidence>
<dbReference type="InterPro" id="IPR001381">
    <property type="entry name" value="DHquinase_I"/>
</dbReference>
<dbReference type="InterPro" id="IPR000623">
    <property type="entry name" value="Shikimate_kinase/TSH1"/>
</dbReference>
<sequence length="846" mass="89584">MPGVQEPQVITIIGMRGAGKSTLGKEAAIRLGLDFVDLDEAITSACDGKRPPQIVAESGWDYFRTVEADCYVEAVTQAKAGGTVIACGGGIIETDRGMELLRAQWPVVMIDRHVDDIVGQLEKTAPGAPAGSGGQNHRASLGEHPRATHTRRMPKYLEVLDFRFPVVKGEADLESLTRCFVRFLHRCLGYQPLQLVSDSFFVTVTLPEYVEVSPELLRSVAHGSDVLEFRVDLLASLEHSNIVQQVAAVRRATAGTPLLYTIRSTEHGGKFSGSEKEYFELNQLGLTVGVELLDLECTWDSSKINDFVSRKGSTLLVGSYHNFDRMPDRAELAETFRRCSLGGRAAAAKVVVKGGSREDNWIVQEVGAAEVPQGCAFIGLCLGEGGRLSRVLNQVLCPATHPRLQVGAPGQLTIQEILEARRRLSLLGPSRQFCIIGPWRGQGGSASSSLCDLQARLCANAFRELSLPHICFVEPAETVVEAQRLLCLASCGGAAIVGPLGQDLFPSLAGQASEIAGMAGCMDCLVRDKDGVIKGECVAAQCLSARLQGLGLSVGAGGRAGLILGQPGRQNPMSVRVVLSGLASLGIGRCLMVKPQASDAADVKSATFLLDRSGGGQLGFEVSDCSGGGLRVDSVGTEGLAAEWNQRNPGLRVVKGDRIVEVNGAGVTEWPGSPPGCVATVSKNSAALLEQLSREQILNVKALREPQGSPPGLEHLDDLASVASMTDIDVVVLADVFVSAEEIRAVTPLLERLKPIVVEMAWPPSELAASGTTQSSESLLAAARKAGCTIVEGPEMILDQTCSLLEAWTGQAAPRQSIAKALIAEVGKLGAAPPKYLLKAAGTAWA</sequence>
<dbReference type="SUPFAM" id="SSF51569">
    <property type="entry name" value="Aldolase"/>
    <property type="match status" value="1"/>
</dbReference>
<keyword evidence="3" id="KW-0456">Lyase</keyword>
<evidence type="ECO:0000313" key="7">
    <source>
        <dbReference type="EMBL" id="CAE8634432.1"/>
    </source>
</evidence>
<dbReference type="PANTHER" id="PTHR43699">
    <property type="entry name" value="3-DEHYDROQUINATE DEHYDRATASE"/>
    <property type="match status" value="1"/>
</dbReference>
<dbReference type="Pfam" id="PF01202">
    <property type="entry name" value="SKI"/>
    <property type="match status" value="1"/>
</dbReference>
<dbReference type="InterPro" id="IPR050146">
    <property type="entry name" value="Type-I_3-dehydroquinase"/>
</dbReference>